<accession>A0A2N9E6T9</accession>
<protein>
    <submittedName>
        <fullName evidence="1">Uncharacterized protein</fullName>
    </submittedName>
</protein>
<dbReference type="EMBL" id="OIVN01000119">
    <property type="protein sequence ID" value="SPC74677.1"/>
    <property type="molecule type" value="Genomic_DNA"/>
</dbReference>
<gene>
    <name evidence="1" type="ORF">FSB_LOCUS2559</name>
</gene>
<sequence>MGFTSMAFEFYLSELAHLVSDEVQRLLNAFFLSFFVSVNLSYNELGITVRTTRSMMSPSRDSSIMLIPLAFFVDNSSMWAIHFDVCSSSSFGSSSVVVNSAMKSANA</sequence>
<organism evidence="1">
    <name type="scientific">Fagus sylvatica</name>
    <name type="common">Beechnut</name>
    <dbReference type="NCBI Taxonomy" id="28930"/>
    <lineage>
        <taxon>Eukaryota</taxon>
        <taxon>Viridiplantae</taxon>
        <taxon>Streptophyta</taxon>
        <taxon>Embryophyta</taxon>
        <taxon>Tracheophyta</taxon>
        <taxon>Spermatophyta</taxon>
        <taxon>Magnoliopsida</taxon>
        <taxon>eudicotyledons</taxon>
        <taxon>Gunneridae</taxon>
        <taxon>Pentapetalae</taxon>
        <taxon>rosids</taxon>
        <taxon>fabids</taxon>
        <taxon>Fagales</taxon>
        <taxon>Fagaceae</taxon>
        <taxon>Fagus</taxon>
    </lineage>
</organism>
<proteinExistence type="predicted"/>
<evidence type="ECO:0000313" key="1">
    <source>
        <dbReference type="EMBL" id="SPC74677.1"/>
    </source>
</evidence>
<name>A0A2N9E6T9_FAGSY</name>
<reference evidence="1" key="1">
    <citation type="submission" date="2018-02" db="EMBL/GenBank/DDBJ databases">
        <authorList>
            <person name="Cohen D.B."/>
            <person name="Kent A.D."/>
        </authorList>
    </citation>
    <scope>NUCLEOTIDE SEQUENCE</scope>
</reference>
<dbReference type="AlphaFoldDB" id="A0A2N9E6T9"/>